<evidence type="ECO:0000256" key="1">
    <source>
        <dbReference type="ARBA" id="ARBA00004434"/>
    </source>
</evidence>
<sequence length="319" mass="36268">MAVKEVPPEGRNLPSVYVKMDLWQLGSSAVQGQRACSKSSRILDDERHHRKASGRRQYVSHGVSIFFFTIPTFSRCLLICFESLREGQETPTPLFRSFAPRTSADHLGLRIKFTAWCSQIFLVPAIDVLIAVYVPYLIRLQCLTDANVSIGDDARDVPVFACVSGDVQSVQQLAVVGSLFRQGPVGLFVDHFGAVDLDPEANLGRQLAGTRPRQDYGKLEVRLRQHRLEEFWVVDFVSLDGPVSPAELWTLNAASWEQDETWRLLFRRNAVMLGTVFTGAFIWEIGYNTQMNKLWDSMNRGRQWKDIRHKYVEASDDDE</sequence>
<dbReference type="GO" id="GO:0005743">
    <property type="term" value="C:mitochondrial inner membrane"/>
    <property type="evidence" value="ECO:0007669"/>
    <property type="project" value="UniProtKB-SubCell"/>
</dbReference>
<protein>
    <recommendedName>
        <fullName evidence="11">Complex III subunit 9</fullName>
    </recommendedName>
</protein>
<dbReference type="InterPro" id="IPR036656">
    <property type="entry name" value="QCR9_sf"/>
</dbReference>
<dbReference type="GO" id="GO:0045275">
    <property type="term" value="C:respiratory chain complex III"/>
    <property type="evidence" value="ECO:0007669"/>
    <property type="project" value="InterPro"/>
</dbReference>
<keyword evidence="3" id="KW-0813">Transport</keyword>
<evidence type="ECO:0000256" key="10">
    <source>
        <dbReference type="ARBA" id="ARBA00023136"/>
    </source>
</evidence>
<dbReference type="PANTHER" id="PTHR12980:SF0">
    <property type="entry name" value="CYTOCHROME B-C1 COMPLEX SUBUNIT 9"/>
    <property type="match status" value="1"/>
</dbReference>
<comment type="similarity">
    <text evidence="2">Belongs to the UQCR10/QCR9 family.</text>
</comment>
<keyword evidence="7" id="KW-0249">Electron transport</keyword>
<dbReference type="Proteomes" id="UP000515153">
    <property type="component" value="Unplaced"/>
</dbReference>
<keyword evidence="10" id="KW-0472">Membrane</keyword>
<organism evidence="12 13">
    <name type="scientific">Pyricularia grisea</name>
    <name type="common">Crabgrass-specific blast fungus</name>
    <name type="synonym">Magnaporthe grisea</name>
    <dbReference type="NCBI Taxonomy" id="148305"/>
    <lineage>
        <taxon>Eukaryota</taxon>
        <taxon>Fungi</taxon>
        <taxon>Dikarya</taxon>
        <taxon>Ascomycota</taxon>
        <taxon>Pezizomycotina</taxon>
        <taxon>Sordariomycetes</taxon>
        <taxon>Sordariomycetidae</taxon>
        <taxon>Magnaporthales</taxon>
        <taxon>Pyriculariaceae</taxon>
        <taxon>Pyricularia</taxon>
    </lineage>
</organism>
<dbReference type="GO" id="GO:0006122">
    <property type="term" value="P:mitochondrial electron transport, ubiquinol to cytochrome c"/>
    <property type="evidence" value="ECO:0007669"/>
    <property type="project" value="InterPro"/>
</dbReference>
<keyword evidence="9" id="KW-0496">Mitochondrion</keyword>
<evidence type="ECO:0000256" key="9">
    <source>
        <dbReference type="ARBA" id="ARBA00023128"/>
    </source>
</evidence>
<evidence type="ECO:0000256" key="2">
    <source>
        <dbReference type="ARBA" id="ARBA00007856"/>
    </source>
</evidence>
<reference evidence="13" key="2">
    <citation type="submission" date="2019-10" db="EMBL/GenBank/DDBJ databases">
        <authorList>
            <consortium name="NCBI Genome Project"/>
        </authorList>
    </citation>
    <scope>NUCLEOTIDE SEQUENCE</scope>
    <source>
        <strain evidence="13">NI907</strain>
    </source>
</reference>
<dbReference type="PANTHER" id="PTHR12980">
    <property type="entry name" value="UBIQUINOL-CYTOCHROME C REDUCTASE COMPLEX, SUBUNIT X"/>
    <property type="match status" value="1"/>
</dbReference>
<dbReference type="SUPFAM" id="SSF81514">
    <property type="entry name" value="Subunit X (non-heme 7 kDa protein) of cytochrome bc1 complex (Ubiquinol-cytochrome c reductase)"/>
    <property type="match status" value="1"/>
</dbReference>
<evidence type="ECO:0000256" key="4">
    <source>
        <dbReference type="ARBA" id="ARBA00022660"/>
    </source>
</evidence>
<dbReference type="InterPro" id="IPR008027">
    <property type="entry name" value="QCR9"/>
</dbReference>
<dbReference type="FunFam" id="1.20.5.260:FF:000001">
    <property type="entry name" value="Cytochrome b-c1 complex subunit 9"/>
    <property type="match status" value="1"/>
</dbReference>
<keyword evidence="4" id="KW-0679">Respiratory chain</keyword>
<reference evidence="13" key="3">
    <citation type="submission" date="2025-08" db="UniProtKB">
        <authorList>
            <consortium name="RefSeq"/>
        </authorList>
    </citation>
    <scope>IDENTIFICATION</scope>
    <source>
        <strain evidence="13">NI907</strain>
    </source>
</reference>
<keyword evidence="6" id="KW-0999">Mitochondrion inner membrane</keyword>
<evidence type="ECO:0000256" key="7">
    <source>
        <dbReference type="ARBA" id="ARBA00022982"/>
    </source>
</evidence>
<gene>
    <name evidence="13" type="ORF">PgNI_03101</name>
</gene>
<comment type="subcellular location">
    <subcellularLocation>
        <location evidence="1">Mitochondrion inner membrane</location>
        <topology evidence="1">Single-pass membrane protein</topology>
    </subcellularLocation>
</comment>
<name>A0A6P8BEG0_PYRGI</name>
<dbReference type="KEGG" id="pgri:PgNI_03101"/>
<dbReference type="RefSeq" id="XP_030985444.1">
    <property type="nucleotide sequence ID" value="XM_031123155.1"/>
</dbReference>
<keyword evidence="8" id="KW-1133">Transmembrane helix</keyword>
<evidence type="ECO:0000313" key="12">
    <source>
        <dbReference type="Proteomes" id="UP000515153"/>
    </source>
</evidence>
<accession>A0A6P8BEG0</accession>
<dbReference type="GeneID" id="41958066"/>
<keyword evidence="5" id="KW-0812">Transmembrane</keyword>
<reference evidence="13" key="1">
    <citation type="journal article" date="2019" name="Mol. Biol. Evol.">
        <title>Blast fungal genomes show frequent chromosomal changes, gene gains and losses, and effector gene turnover.</title>
        <authorList>
            <person name="Gomez Luciano L.B."/>
            <person name="Jason Tsai I."/>
            <person name="Chuma I."/>
            <person name="Tosa Y."/>
            <person name="Chen Y.H."/>
            <person name="Li J.Y."/>
            <person name="Li M.Y."/>
            <person name="Jade Lu M.Y."/>
            <person name="Nakayashiki H."/>
            <person name="Li W.H."/>
        </authorList>
    </citation>
    <scope>NUCLEOTIDE SEQUENCE</scope>
    <source>
        <strain evidence="13">NI907</strain>
    </source>
</reference>
<dbReference type="Gene3D" id="1.20.5.260">
    <property type="entry name" value="Cytochrome b-c1 complex subunit 9"/>
    <property type="match status" value="1"/>
</dbReference>
<evidence type="ECO:0000256" key="3">
    <source>
        <dbReference type="ARBA" id="ARBA00022448"/>
    </source>
</evidence>
<keyword evidence="12" id="KW-1185">Reference proteome</keyword>
<evidence type="ECO:0000256" key="5">
    <source>
        <dbReference type="ARBA" id="ARBA00022692"/>
    </source>
</evidence>
<dbReference type="Pfam" id="PF05365">
    <property type="entry name" value="UCR_UQCRX_QCR9"/>
    <property type="match status" value="1"/>
</dbReference>
<evidence type="ECO:0000256" key="6">
    <source>
        <dbReference type="ARBA" id="ARBA00022792"/>
    </source>
</evidence>
<evidence type="ECO:0000256" key="8">
    <source>
        <dbReference type="ARBA" id="ARBA00022989"/>
    </source>
</evidence>
<dbReference type="AlphaFoldDB" id="A0A6P8BEG0"/>
<evidence type="ECO:0000313" key="13">
    <source>
        <dbReference type="RefSeq" id="XP_030985444.1"/>
    </source>
</evidence>
<evidence type="ECO:0000256" key="11">
    <source>
        <dbReference type="ARBA" id="ARBA00044247"/>
    </source>
</evidence>
<proteinExistence type="inferred from homology"/>